<dbReference type="PROSITE" id="PS50041">
    <property type="entry name" value="C_TYPE_LECTIN_2"/>
    <property type="match status" value="1"/>
</dbReference>
<dbReference type="KEGG" id="amer:121593128"/>
<dbReference type="VEuPathDB" id="VectorBase:AMEM015544"/>
<dbReference type="InterPro" id="IPR016186">
    <property type="entry name" value="C-type_lectin-like/link_sf"/>
</dbReference>
<dbReference type="SUPFAM" id="SSF56436">
    <property type="entry name" value="C-type lectin-like"/>
    <property type="match status" value="1"/>
</dbReference>
<keyword evidence="1" id="KW-1133">Transmembrane helix</keyword>
<evidence type="ECO:0000259" key="2">
    <source>
        <dbReference type="PROSITE" id="PS50041"/>
    </source>
</evidence>
<keyword evidence="4" id="KW-1185">Reference proteome</keyword>
<dbReference type="InterPro" id="IPR016187">
    <property type="entry name" value="CTDL_fold"/>
</dbReference>
<dbReference type="VEuPathDB" id="VectorBase:AMEM21_013329"/>
<keyword evidence="1" id="KW-0812">Transmembrane</keyword>
<dbReference type="InterPro" id="IPR050111">
    <property type="entry name" value="C-type_lectin/snaclec_domain"/>
</dbReference>
<proteinExistence type="predicted"/>
<dbReference type="AlphaFoldDB" id="A0A182VII1"/>
<evidence type="ECO:0000313" key="3">
    <source>
        <dbReference type="EnsemblMetazoa" id="AMEM015544-PA"/>
    </source>
</evidence>
<feature type="transmembrane region" description="Helical" evidence="1">
    <location>
        <begin position="23"/>
        <end position="41"/>
    </location>
</feature>
<dbReference type="PANTHER" id="PTHR22803">
    <property type="entry name" value="MANNOSE, PHOSPHOLIPASE, LECTIN RECEPTOR RELATED"/>
    <property type="match status" value="1"/>
</dbReference>
<dbReference type="CDD" id="cd00037">
    <property type="entry name" value="CLECT"/>
    <property type="match status" value="1"/>
</dbReference>
<dbReference type="STRING" id="30066.A0A182VII1"/>
<keyword evidence="1" id="KW-0472">Membrane</keyword>
<protein>
    <recommendedName>
        <fullName evidence="2">C-type lectin domain-containing protein</fullName>
    </recommendedName>
</protein>
<dbReference type="Gene3D" id="3.10.100.10">
    <property type="entry name" value="Mannose-Binding Protein A, subunit A"/>
    <property type="match status" value="1"/>
</dbReference>
<dbReference type="GeneID" id="121593128"/>
<dbReference type="EnsemblMetazoa" id="AMEM015544-RA">
    <property type="protein sequence ID" value="AMEM015544-PA"/>
    <property type="gene ID" value="AMEM015544"/>
</dbReference>
<dbReference type="SMART" id="SM00034">
    <property type="entry name" value="CLECT"/>
    <property type="match status" value="1"/>
</dbReference>
<dbReference type="RefSeq" id="XP_041771161.1">
    <property type="nucleotide sequence ID" value="XM_041915227.1"/>
</dbReference>
<reference evidence="3" key="1">
    <citation type="submission" date="2020-05" db="UniProtKB">
        <authorList>
            <consortium name="EnsemblMetazoa"/>
        </authorList>
    </citation>
    <scope>IDENTIFICATION</scope>
    <source>
        <strain evidence="3">MAF</strain>
    </source>
</reference>
<dbReference type="Proteomes" id="UP000075903">
    <property type="component" value="Unassembled WGS sequence"/>
</dbReference>
<sequence>MGSSELHQQHIEIDHRTALSHPLFTPIILLFMVSAVFRLSASNRDAIAYRGFLQKSYYLGTTFRLNWHKAAAFCRSQGRFLVSINSQSQLDEVIEYINKSGFFNANESNLQLWTSGNDLGEQNQFLWTSTGERIAFDRWTQGEPNHGRVNDCTVERCVVLQHYQNGPGATYSFDDRPCEKEYFFMCESLDG</sequence>
<organism evidence="3 4">
    <name type="scientific">Anopheles merus</name>
    <name type="common">Mosquito</name>
    <dbReference type="NCBI Taxonomy" id="30066"/>
    <lineage>
        <taxon>Eukaryota</taxon>
        <taxon>Metazoa</taxon>
        <taxon>Ecdysozoa</taxon>
        <taxon>Arthropoda</taxon>
        <taxon>Hexapoda</taxon>
        <taxon>Insecta</taxon>
        <taxon>Pterygota</taxon>
        <taxon>Neoptera</taxon>
        <taxon>Endopterygota</taxon>
        <taxon>Diptera</taxon>
        <taxon>Nematocera</taxon>
        <taxon>Culicoidea</taxon>
        <taxon>Culicidae</taxon>
        <taxon>Anophelinae</taxon>
        <taxon>Anopheles</taxon>
    </lineage>
</organism>
<evidence type="ECO:0000256" key="1">
    <source>
        <dbReference type="SAM" id="Phobius"/>
    </source>
</evidence>
<name>A0A182VII1_ANOME</name>
<accession>A0A182VII1</accession>
<feature type="domain" description="C-type lectin" evidence="2">
    <location>
        <begin position="52"/>
        <end position="187"/>
    </location>
</feature>
<dbReference type="Pfam" id="PF00059">
    <property type="entry name" value="Lectin_C"/>
    <property type="match status" value="1"/>
</dbReference>
<evidence type="ECO:0000313" key="4">
    <source>
        <dbReference type="Proteomes" id="UP000075903"/>
    </source>
</evidence>
<dbReference type="InterPro" id="IPR001304">
    <property type="entry name" value="C-type_lectin-like"/>
</dbReference>